<dbReference type="EMBL" id="JBEHCU010013211">
    <property type="protein sequence ID" value="KAL1374608.1"/>
    <property type="molecule type" value="Genomic_DNA"/>
</dbReference>
<feature type="region of interest" description="Disordered" evidence="1">
    <location>
        <begin position="35"/>
        <end position="72"/>
    </location>
</feature>
<dbReference type="AlphaFoldDB" id="A0ABD1CE54"/>
<dbReference type="Proteomes" id="UP001562425">
    <property type="component" value="Unassembled WGS sequence"/>
</dbReference>
<feature type="compositionally biased region" description="Basic and acidic residues" evidence="1">
    <location>
        <begin position="50"/>
        <end position="61"/>
    </location>
</feature>
<feature type="compositionally biased region" description="Basic residues" evidence="1">
    <location>
        <begin position="40"/>
        <end position="49"/>
    </location>
</feature>
<reference evidence="2 3" key="1">
    <citation type="submission" date="2024-05" db="EMBL/GenBank/DDBJ databases">
        <title>Culex pipiens pipiens assembly and annotation.</title>
        <authorList>
            <person name="Alout H."/>
            <person name="Durand T."/>
        </authorList>
    </citation>
    <scope>NUCLEOTIDE SEQUENCE [LARGE SCALE GENOMIC DNA]</scope>
    <source>
        <strain evidence="2">HA-2024</strain>
        <tissue evidence="2">Whole body</tissue>
    </source>
</reference>
<evidence type="ECO:0000313" key="3">
    <source>
        <dbReference type="Proteomes" id="UP001562425"/>
    </source>
</evidence>
<proteinExistence type="predicted"/>
<comment type="caution">
    <text evidence="2">The sequence shown here is derived from an EMBL/GenBank/DDBJ whole genome shotgun (WGS) entry which is preliminary data.</text>
</comment>
<organism evidence="2 3">
    <name type="scientific">Culex pipiens pipiens</name>
    <name type="common">Northern house mosquito</name>
    <dbReference type="NCBI Taxonomy" id="38569"/>
    <lineage>
        <taxon>Eukaryota</taxon>
        <taxon>Metazoa</taxon>
        <taxon>Ecdysozoa</taxon>
        <taxon>Arthropoda</taxon>
        <taxon>Hexapoda</taxon>
        <taxon>Insecta</taxon>
        <taxon>Pterygota</taxon>
        <taxon>Neoptera</taxon>
        <taxon>Endopterygota</taxon>
        <taxon>Diptera</taxon>
        <taxon>Nematocera</taxon>
        <taxon>Culicoidea</taxon>
        <taxon>Culicidae</taxon>
        <taxon>Culicinae</taxon>
        <taxon>Culicini</taxon>
        <taxon>Culex</taxon>
        <taxon>Culex</taxon>
    </lineage>
</organism>
<keyword evidence="3" id="KW-1185">Reference proteome</keyword>
<sequence length="133" mass="14621">MPKLSEQLHISIEVYEKRYQAHDFAGQILAEFASNATKRHEAKARNPKGSRRDVDQRFSDGRRRKFMGRDGSVLPGACDPSAIAASAGLHGSGTTGDPALSSEKEELANLQGATAPEEEYAYTVQPRKFSVWN</sequence>
<name>A0ABD1CE54_CULPP</name>
<protein>
    <submittedName>
        <fullName evidence="2">Uncharacterized protein</fullName>
    </submittedName>
</protein>
<evidence type="ECO:0000256" key="1">
    <source>
        <dbReference type="SAM" id="MobiDB-lite"/>
    </source>
</evidence>
<accession>A0ABD1CE54</accession>
<evidence type="ECO:0000313" key="2">
    <source>
        <dbReference type="EMBL" id="KAL1374608.1"/>
    </source>
</evidence>
<gene>
    <name evidence="2" type="ORF">pipiens_017999</name>
</gene>
<feature type="region of interest" description="Disordered" evidence="1">
    <location>
        <begin position="84"/>
        <end position="115"/>
    </location>
</feature>